<dbReference type="SUPFAM" id="SSF140453">
    <property type="entry name" value="EsxAB dimer-like"/>
    <property type="match status" value="1"/>
</dbReference>
<reference evidence="1 2" key="1">
    <citation type="submission" date="2020-08" db="EMBL/GenBank/DDBJ databases">
        <title>Sequencing the genomes of 1000 actinobacteria strains.</title>
        <authorList>
            <person name="Klenk H.-P."/>
        </authorList>
    </citation>
    <scope>NUCLEOTIDE SEQUENCE [LARGE SCALE GENOMIC DNA]</scope>
    <source>
        <strain evidence="1 2">DSM 44598</strain>
    </source>
</reference>
<evidence type="ECO:0000313" key="1">
    <source>
        <dbReference type="EMBL" id="MBB5493599.1"/>
    </source>
</evidence>
<comment type="caution">
    <text evidence="1">The sequence shown here is derived from an EMBL/GenBank/DDBJ whole genome shotgun (WGS) entry which is preliminary data.</text>
</comment>
<evidence type="ECO:0000313" key="2">
    <source>
        <dbReference type="Proteomes" id="UP000579647"/>
    </source>
</evidence>
<dbReference type="EMBL" id="JACHDO010000001">
    <property type="protein sequence ID" value="MBB5493599.1"/>
    <property type="molecule type" value="Genomic_DNA"/>
</dbReference>
<dbReference type="AlphaFoldDB" id="A0A840W9B4"/>
<keyword evidence="2" id="KW-1185">Reference proteome</keyword>
<dbReference type="InterPro" id="IPR036689">
    <property type="entry name" value="ESAT-6-like_sf"/>
</dbReference>
<dbReference type="Gene3D" id="1.10.287.1060">
    <property type="entry name" value="ESAT-6-like"/>
    <property type="match status" value="1"/>
</dbReference>
<sequence length="98" mass="11083">MASDRHFSHTGEMQNVSDDLTNIRDRFEQIMGALEATAANTHSVWEGAGEENAKTKTEEFNEEFNNVQEAFRGMIGANDEVTAQMVNMHARLNKTFEM</sequence>
<dbReference type="RefSeq" id="WP_184366773.1">
    <property type="nucleotide sequence ID" value="NZ_BAAAKM010000163.1"/>
</dbReference>
<protein>
    <submittedName>
        <fullName evidence="1">Uncharacterized protein YukE</fullName>
    </submittedName>
</protein>
<proteinExistence type="predicted"/>
<name>A0A840W9B4_9ACTN</name>
<organism evidence="1 2">
    <name type="scientific">Nocardiopsis metallicus</name>
    <dbReference type="NCBI Taxonomy" id="179819"/>
    <lineage>
        <taxon>Bacteria</taxon>
        <taxon>Bacillati</taxon>
        <taxon>Actinomycetota</taxon>
        <taxon>Actinomycetes</taxon>
        <taxon>Streptosporangiales</taxon>
        <taxon>Nocardiopsidaceae</taxon>
        <taxon>Nocardiopsis</taxon>
    </lineage>
</organism>
<accession>A0A840W9B4</accession>
<dbReference type="Proteomes" id="UP000579647">
    <property type="component" value="Unassembled WGS sequence"/>
</dbReference>
<gene>
    <name evidence="1" type="ORF">HNR07_004736</name>
</gene>